<dbReference type="InterPro" id="IPR036641">
    <property type="entry name" value="HPT_dom_sf"/>
</dbReference>
<dbReference type="AlphaFoldDB" id="A0A6M5Y6K3"/>
<organism evidence="3 4">
    <name type="scientific">Spirosoma taeanense</name>
    <dbReference type="NCBI Taxonomy" id="2735870"/>
    <lineage>
        <taxon>Bacteria</taxon>
        <taxon>Pseudomonadati</taxon>
        <taxon>Bacteroidota</taxon>
        <taxon>Cytophagia</taxon>
        <taxon>Cytophagales</taxon>
        <taxon>Cytophagaceae</taxon>
        <taxon>Spirosoma</taxon>
    </lineage>
</organism>
<feature type="modified residue" description="Phosphohistidine" evidence="1">
    <location>
        <position position="63"/>
    </location>
</feature>
<evidence type="ECO:0000256" key="1">
    <source>
        <dbReference type="PROSITE-ProRule" id="PRU00110"/>
    </source>
</evidence>
<name>A0A6M5Y6K3_9BACT</name>
<dbReference type="InterPro" id="IPR008207">
    <property type="entry name" value="Sig_transdc_His_kin_Hpt_dom"/>
</dbReference>
<dbReference type="RefSeq" id="WP_171738155.1">
    <property type="nucleotide sequence ID" value="NZ_CP053435.1"/>
</dbReference>
<feature type="domain" description="HPt" evidence="2">
    <location>
        <begin position="24"/>
        <end position="123"/>
    </location>
</feature>
<reference evidence="3 4" key="1">
    <citation type="submission" date="2020-05" db="EMBL/GenBank/DDBJ databases">
        <title>Genome sequencing of Spirosoma sp. TS118.</title>
        <authorList>
            <person name="Lee J.-H."/>
            <person name="Jeong S."/>
            <person name="Zhao L."/>
            <person name="Jung J.-H."/>
            <person name="Kim M.-K."/>
            <person name="Lim S."/>
        </authorList>
    </citation>
    <scope>NUCLEOTIDE SEQUENCE [LARGE SCALE GENOMIC DNA]</scope>
    <source>
        <strain evidence="3 4">TS118</strain>
    </source>
</reference>
<accession>A0A6M5Y6K3</accession>
<dbReference type="KEGG" id="stae:HNV11_02500"/>
<sequence>MALLHPVGEHTIDHERLNKLHSGDRRQIISVFQLFLDEVLPDFLELEQGMQQQQWPEVADMAHKIVPWVGMVGLTSLETELRSLEKQAKHNPTTQSMTASWDRFKAGLDRTVPLLRQELARME</sequence>
<dbReference type="Pfam" id="PF01627">
    <property type="entry name" value="Hpt"/>
    <property type="match status" value="1"/>
</dbReference>
<dbReference type="EMBL" id="CP053435">
    <property type="protein sequence ID" value="QJW88322.1"/>
    <property type="molecule type" value="Genomic_DNA"/>
</dbReference>
<protein>
    <submittedName>
        <fullName evidence="3">Hpt domain-containing protein</fullName>
    </submittedName>
</protein>
<dbReference type="SUPFAM" id="SSF47226">
    <property type="entry name" value="Histidine-containing phosphotransfer domain, HPT domain"/>
    <property type="match status" value="1"/>
</dbReference>
<dbReference type="Gene3D" id="1.20.120.160">
    <property type="entry name" value="HPT domain"/>
    <property type="match status" value="1"/>
</dbReference>
<dbReference type="GO" id="GO:0004672">
    <property type="term" value="F:protein kinase activity"/>
    <property type="evidence" value="ECO:0007669"/>
    <property type="project" value="UniProtKB-ARBA"/>
</dbReference>
<proteinExistence type="predicted"/>
<evidence type="ECO:0000313" key="3">
    <source>
        <dbReference type="EMBL" id="QJW88322.1"/>
    </source>
</evidence>
<dbReference type="GO" id="GO:0000160">
    <property type="term" value="P:phosphorelay signal transduction system"/>
    <property type="evidence" value="ECO:0007669"/>
    <property type="project" value="InterPro"/>
</dbReference>
<keyword evidence="4" id="KW-1185">Reference proteome</keyword>
<evidence type="ECO:0000313" key="4">
    <source>
        <dbReference type="Proteomes" id="UP000502756"/>
    </source>
</evidence>
<dbReference type="PROSITE" id="PS50894">
    <property type="entry name" value="HPT"/>
    <property type="match status" value="1"/>
</dbReference>
<keyword evidence="1" id="KW-0597">Phosphoprotein</keyword>
<gene>
    <name evidence="3" type="ORF">HNV11_02500</name>
</gene>
<dbReference type="Proteomes" id="UP000502756">
    <property type="component" value="Chromosome"/>
</dbReference>
<evidence type="ECO:0000259" key="2">
    <source>
        <dbReference type="PROSITE" id="PS50894"/>
    </source>
</evidence>